<evidence type="ECO:0008006" key="4">
    <source>
        <dbReference type="Google" id="ProtNLM"/>
    </source>
</evidence>
<protein>
    <recommendedName>
        <fullName evidence="4">High-affinity nitrate transporter</fullName>
    </recommendedName>
</protein>
<dbReference type="InterPro" id="IPR016605">
    <property type="entry name" value="Transptr_NO3_Nar2"/>
</dbReference>
<accession>A0ABD1YLW8</accession>
<proteinExistence type="predicted"/>
<keyword evidence="3" id="KW-1185">Reference proteome</keyword>
<evidence type="ECO:0000313" key="3">
    <source>
        <dbReference type="Proteomes" id="UP001605036"/>
    </source>
</evidence>
<keyword evidence="1" id="KW-1133">Transmembrane helix</keyword>
<sequence>MALVVAAETGVLFSSLEETLVVTADIQGQNWTDGPRIRTARVGEDHMLIKWALNSTLTGLGIDKNYMTVNIRLCFAPISQVERGWRKTVDDLHKDKTCTIAITSQKYTTEGNFTDWRIRKNVPGATYFVRAYVTDTDGTQLAYGQTTDSLKTSNLIVIESITGRHLSMDVASIIFSTASVGALIGFLIVEFRRLK</sequence>
<comment type="caution">
    <text evidence="2">The sequence shown here is derived from an EMBL/GenBank/DDBJ whole genome shotgun (WGS) entry which is preliminary data.</text>
</comment>
<dbReference type="Pfam" id="PF16974">
    <property type="entry name" value="NAR2"/>
    <property type="match status" value="1"/>
</dbReference>
<dbReference type="Proteomes" id="UP001605036">
    <property type="component" value="Unassembled WGS sequence"/>
</dbReference>
<organism evidence="2 3">
    <name type="scientific">Riccia fluitans</name>
    <dbReference type="NCBI Taxonomy" id="41844"/>
    <lineage>
        <taxon>Eukaryota</taxon>
        <taxon>Viridiplantae</taxon>
        <taxon>Streptophyta</taxon>
        <taxon>Embryophyta</taxon>
        <taxon>Marchantiophyta</taxon>
        <taxon>Marchantiopsida</taxon>
        <taxon>Marchantiidae</taxon>
        <taxon>Marchantiales</taxon>
        <taxon>Ricciaceae</taxon>
        <taxon>Riccia</taxon>
    </lineage>
</organism>
<dbReference type="AlphaFoldDB" id="A0ABD1YLW8"/>
<keyword evidence="1" id="KW-0472">Membrane</keyword>
<gene>
    <name evidence="2" type="ORF">R1flu_016458</name>
</gene>
<evidence type="ECO:0000313" key="2">
    <source>
        <dbReference type="EMBL" id="KAL2631772.1"/>
    </source>
</evidence>
<dbReference type="PANTHER" id="PTHR34806:SF1">
    <property type="entry name" value="HIGH-AFFINITY NITRATE TRANSPORTER 3.1"/>
    <property type="match status" value="1"/>
</dbReference>
<keyword evidence="1" id="KW-0812">Transmembrane</keyword>
<reference evidence="2 3" key="1">
    <citation type="submission" date="2024-09" db="EMBL/GenBank/DDBJ databases">
        <title>Chromosome-scale assembly of Riccia fluitans.</title>
        <authorList>
            <person name="Paukszto L."/>
            <person name="Sawicki J."/>
            <person name="Karawczyk K."/>
            <person name="Piernik-Szablinska J."/>
            <person name="Szczecinska M."/>
            <person name="Mazdziarz M."/>
        </authorList>
    </citation>
    <scope>NUCLEOTIDE SEQUENCE [LARGE SCALE GENOMIC DNA]</scope>
    <source>
        <strain evidence="2">Rf_01</strain>
        <tissue evidence="2">Aerial parts of the thallus</tissue>
    </source>
</reference>
<dbReference type="EMBL" id="JBHFFA010000004">
    <property type="protein sequence ID" value="KAL2631772.1"/>
    <property type="molecule type" value="Genomic_DNA"/>
</dbReference>
<feature type="transmembrane region" description="Helical" evidence="1">
    <location>
        <begin position="170"/>
        <end position="189"/>
    </location>
</feature>
<evidence type="ECO:0000256" key="1">
    <source>
        <dbReference type="SAM" id="Phobius"/>
    </source>
</evidence>
<dbReference type="PANTHER" id="PTHR34806">
    <property type="entry name" value="HIGH-AFFINITY NITRATE TRANSPORTER 3.2"/>
    <property type="match status" value="1"/>
</dbReference>
<name>A0ABD1YLW8_9MARC</name>